<dbReference type="InterPro" id="IPR013424">
    <property type="entry name" value="Ice-binding_C"/>
</dbReference>
<protein>
    <submittedName>
        <fullName evidence="4">PEP-CTERM protein-sorting domain-containing protein</fullName>
    </submittedName>
</protein>
<dbReference type="RefSeq" id="WP_143032302.1">
    <property type="nucleotide sequence ID" value="NZ_FNOY01000028.1"/>
</dbReference>
<feature type="region of interest" description="Disordered" evidence="1">
    <location>
        <begin position="118"/>
        <end position="158"/>
    </location>
</feature>
<feature type="chain" id="PRO_5011433432" evidence="2">
    <location>
        <begin position="29"/>
        <end position="189"/>
    </location>
</feature>
<sequence length="189" mass="19531">MNTTTLHNRLLTPILSMALLLVSVGAEATMQTFTFAGKAKPLFNQHMPATSNQSYLPNLNQHTGNNHDRMGALWGGFDDITPFIDTQSIQELGSRRHQIARFANDTPNGGGFFPPGGGIGGGSGGGGGGGGGGGSSIPGSGLPAATIPDYPGSSIPEETRQVPEPATLALVGLCLVSLVLTRRKPVRAR</sequence>
<feature type="domain" description="Ice-binding protein C-terminal" evidence="3">
    <location>
        <begin position="161"/>
        <end position="183"/>
    </location>
</feature>
<evidence type="ECO:0000256" key="2">
    <source>
        <dbReference type="SAM" id="SignalP"/>
    </source>
</evidence>
<dbReference type="Pfam" id="PF07589">
    <property type="entry name" value="PEP-CTERM"/>
    <property type="match status" value="1"/>
</dbReference>
<feature type="compositionally biased region" description="Gly residues" evidence="1">
    <location>
        <begin position="118"/>
        <end position="136"/>
    </location>
</feature>
<dbReference type="Proteomes" id="UP000198640">
    <property type="component" value="Unassembled WGS sequence"/>
</dbReference>
<dbReference type="EMBL" id="FNOY01000028">
    <property type="protein sequence ID" value="SDY31114.1"/>
    <property type="molecule type" value="Genomic_DNA"/>
</dbReference>
<evidence type="ECO:0000313" key="4">
    <source>
        <dbReference type="EMBL" id="SDY31114.1"/>
    </source>
</evidence>
<proteinExistence type="predicted"/>
<reference evidence="4 5" key="1">
    <citation type="submission" date="2016-10" db="EMBL/GenBank/DDBJ databases">
        <authorList>
            <person name="de Groot N.N."/>
        </authorList>
    </citation>
    <scope>NUCLEOTIDE SEQUENCE [LARGE SCALE GENOMIC DNA]</scope>
    <source>
        <strain evidence="4 5">Nm1</strain>
    </source>
</reference>
<keyword evidence="5" id="KW-1185">Reference proteome</keyword>
<accession>A0A1H3IW34</accession>
<evidence type="ECO:0000256" key="1">
    <source>
        <dbReference type="SAM" id="MobiDB-lite"/>
    </source>
</evidence>
<evidence type="ECO:0000313" key="5">
    <source>
        <dbReference type="Proteomes" id="UP000198640"/>
    </source>
</evidence>
<keyword evidence="2" id="KW-0732">Signal</keyword>
<evidence type="ECO:0000259" key="3">
    <source>
        <dbReference type="Pfam" id="PF07589"/>
    </source>
</evidence>
<organism evidence="4 5">
    <name type="scientific">Nitrosomonas halophila</name>
    <dbReference type="NCBI Taxonomy" id="44576"/>
    <lineage>
        <taxon>Bacteria</taxon>
        <taxon>Pseudomonadati</taxon>
        <taxon>Pseudomonadota</taxon>
        <taxon>Betaproteobacteria</taxon>
        <taxon>Nitrosomonadales</taxon>
        <taxon>Nitrosomonadaceae</taxon>
        <taxon>Nitrosomonas</taxon>
    </lineage>
</organism>
<dbReference type="NCBIfam" id="TIGR02595">
    <property type="entry name" value="PEP_CTERM"/>
    <property type="match status" value="1"/>
</dbReference>
<feature type="signal peptide" evidence="2">
    <location>
        <begin position="1"/>
        <end position="28"/>
    </location>
</feature>
<gene>
    <name evidence="4" type="ORF">SAMN05421881_102835</name>
</gene>
<dbReference type="AlphaFoldDB" id="A0A1H3IW34"/>
<name>A0A1H3IW34_9PROT</name>